<proteinExistence type="predicted"/>
<sequence>MLVISLFVIVVMAFLALTLTRLLSASSDSLIFEVYGLRAHQAAQSGLEAKLTEAFPLCPPGSVNSVCVDKSLNDPTACDNTTAVTFSMDGLRNCSVSSSCSVETTGDSRYYQFTSTGTCEAGDAVTSRTAFVDARVEL</sequence>
<dbReference type="Proteomes" id="UP000614272">
    <property type="component" value="Unassembled WGS sequence"/>
</dbReference>
<evidence type="ECO:0000313" key="1">
    <source>
        <dbReference type="EMBL" id="GGD61917.1"/>
    </source>
</evidence>
<dbReference type="EMBL" id="BMGJ01000005">
    <property type="protein sequence ID" value="GGD61917.1"/>
    <property type="molecule type" value="Genomic_DNA"/>
</dbReference>
<comment type="caution">
    <text evidence="1">The sequence shown here is derived from an EMBL/GenBank/DDBJ whole genome shotgun (WGS) entry which is preliminary data.</text>
</comment>
<accession>A0ABQ1RAE4</accession>
<evidence type="ECO:0000313" key="2">
    <source>
        <dbReference type="Proteomes" id="UP000614272"/>
    </source>
</evidence>
<reference evidence="2" key="1">
    <citation type="journal article" date="2019" name="Int. J. Syst. Evol. Microbiol.">
        <title>The Global Catalogue of Microorganisms (GCM) 10K type strain sequencing project: providing services to taxonomists for standard genome sequencing and annotation.</title>
        <authorList>
            <consortium name="The Broad Institute Genomics Platform"/>
            <consortium name="The Broad Institute Genome Sequencing Center for Infectious Disease"/>
            <person name="Wu L."/>
            <person name="Ma J."/>
        </authorList>
    </citation>
    <scope>NUCLEOTIDE SEQUENCE [LARGE SCALE GENOMIC DNA]</scope>
    <source>
        <strain evidence="2">CGMCC 1.12923</strain>
    </source>
</reference>
<organism evidence="1 2">
    <name type="scientific">Lacimicrobium alkaliphilum</name>
    <dbReference type="NCBI Taxonomy" id="1526571"/>
    <lineage>
        <taxon>Bacteria</taxon>
        <taxon>Pseudomonadati</taxon>
        <taxon>Pseudomonadota</taxon>
        <taxon>Gammaproteobacteria</taxon>
        <taxon>Alteromonadales</taxon>
        <taxon>Alteromonadaceae</taxon>
        <taxon>Lacimicrobium</taxon>
    </lineage>
</organism>
<gene>
    <name evidence="1" type="ORF">GCM10011357_16510</name>
</gene>
<name>A0ABQ1RAE4_9ALTE</name>
<keyword evidence="2" id="KW-1185">Reference proteome</keyword>
<protein>
    <recommendedName>
        <fullName evidence="3">Type II secretory pathway component</fullName>
    </recommendedName>
</protein>
<evidence type="ECO:0008006" key="3">
    <source>
        <dbReference type="Google" id="ProtNLM"/>
    </source>
</evidence>